<name>A0ABU1MQ73_9SPHN</name>
<proteinExistence type="predicted"/>
<evidence type="ECO:0000313" key="2">
    <source>
        <dbReference type="Proteomes" id="UP001184150"/>
    </source>
</evidence>
<evidence type="ECO:0000313" key="1">
    <source>
        <dbReference type="EMBL" id="MDR6512495.1"/>
    </source>
</evidence>
<comment type="caution">
    <text evidence="1">The sequence shown here is derived from an EMBL/GenBank/DDBJ whole genome shotgun (WGS) entry which is preliminary data.</text>
</comment>
<dbReference type="EMBL" id="JAVDRD010000010">
    <property type="protein sequence ID" value="MDR6512495.1"/>
    <property type="molecule type" value="Genomic_DNA"/>
</dbReference>
<protein>
    <submittedName>
        <fullName evidence="1">Uncharacterized protein</fullName>
    </submittedName>
</protein>
<accession>A0ABU1MQ73</accession>
<keyword evidence="2" id="KW-1185">Reference proteome</keyword>
<dbReference type="Proteomes" id="UP001184150">
    <property type="component" value="Unassembled WGS sequence"/>
</dbReference>
<reference evidence="1 2" key="1">
    <citation type="submission" date="2023-07" db="EMBL/GenBank/DDBJ databases">
        <title>Sorghum-associated microbial communities from plants grown in Nebraska, USA.</title>
        <authorList>
            <person name="Schachtman D."/>
        </authorList>
    </citation>
    <scope>NUCLEOTIDE SEQUENCE [LARGE SCALE GENOMIC DNA]</scope>
    <source>
        <strain evidence="1 2">DS1027</strain>
    </source>
</reference>
<organism evidence="1 2">
    <name type="scientific">Novosphingobium capsulatum</name>
    <dbReference type="NCBI Taxonomy" id="13688"/>
    <lineage>
        <taxon>Bacteria</taxon>
        <taxon>Pseudomonadati</taxon>
        <taxon>Pseudomonadota</taxon>
        <taxon>Alphaproteobacteria</taxon>
        <taxon>Sphingomonadales</taxon>
        <taxon>Sphingomonadaceae</taxon>
        <taxon>Novosphingobium</taxon>
    </lineage>
</organism>
<gene>
    <name evidence="1" type="ORF">J2792_003380</name>
</gene>
<sequence length="41" mass="4255">MPDLARAVEAVTGLVDTLDLCLDLVIPAGTHRTPGPINPAM</sequence>